<dbReference type="Proteomes" id="UP000623467">
    <property type="component" value="Unassembled WGS sequence"/>
</dbReference>
<keyword evidence="3" id="KW-1185">Reference proteome</keyword>
<accession>A0A8H6Z8Y3</accession>
<feature type="compositionally biased region" description="Basic and acidic residues" evidence="1">
    <location>
        <begin position="143"/>
        <end position="159"/>
    </location>
</feature>
<feature type="region of interest" description="Disordered" evidence="1">
    <location>
        <begin position="81"/>
        <end position="188"/>
    </location>
</feature>
<reference evidence="2" key="1">
    <citation type="submission" date="2020-05" db="EMBL/GenBank/DDBJ databases">
        <title>Mycena genomes resolve the evolution of fungal bioluminescence.</title>
        <authorList>
            <person name="Tsai I.J."/>
        </authorList>
    </citation>
    <scope>NUCLEOTIDE SEQUENCE</scope>
    <source>
        <strain evidence="2">160909Yilan</strain>
    </source>
</reference>
<organism evidence="2 3">
    <name type="scientific">Mycena sanguinolenta</name>
    <dbReference type="NCBI Taxonomy" id="230812"/>
    <lineage>
        <taxon>Eukaryota</taxon>
        <taxon>Fungi</taxon>
        <taxon>Dikarya</taxon>
        <taxon>Basidiomycota</taxon>
        <taxon>Agaricomycotina</taxon>
        <taxon>Agaricomycetes</taxon>
        <taxon>Agaricomycetidae</taxon>
        <taxon>Agaricales</taxon>
        <taxon>Marasmiineae</taxon>
        <taxon>Mycenaceae</taxon>
        <taxon>Mycena</taxon>
    </lineage>
</organism>
<evidence type="ECO:0000313" key="3">
    <source>
        <dbReference type="Proteomes" id="UP000623467"/>
    </source>
</evidence>
<dbReference type="EMBL" id="JACAZH010000004">
    <property type="protein sequence ID" value="KAF7371375.1"/>
    <property type="molecule type" value="Genomic_DNA"/>
</dbReference>
<proteinExistence type="predicted"/>
<dbReference type="AlphaFoldDB" id="A0A8H6Z8Y3"/>
<feature type="compositionally biased region" description="Polar residues" evidence="1">
    <location>
        <begin position="169"/>
        <end position="184"/>
    </location>
</feature>
<comment type="caution">
    <text evidence="2">The sequence shown here is derived from an EMBL/GenBank/DDBJ whole genome shotgun (WGS) entry which is preliminary data.</text>
</comment>
<name>A0A8H6Z8Y3_9AGAR</name>
<gene>
    <name evidence="2" type="ORF">MSAN_00773900</name>
</gene>
<evidence type="ECO:0000256" key="1">
    <source>
        <dbReference type="SAM" id="MobiDB-lite"/>
    </source>
</evidence>
<protein>
    <submittedName>
        <fullName evidence="2">Uncharacterized protein</fullName>
    </submittedName>
</protein>
<feature type="compositionally biased region" description="Polar residues" evidence="1">
    <location>
        <begin position="81"/>
        <end position="92"/>
    </location>
</feature>
<sequence>MFRIISQATHQDRQRAMIPATSSMERSVTPHDPHHATLIEEFIANCNPHTRADIFATLTSAPNFMVEEPILHLATVPRSQGLSTIKPQSHSSPIHELKSLPSKRLRRPTAKAQAAHHSQSRDVASPGVKKRGTQYQRPLGRLSKGERLRRPSQRQRDAEESGCVPVPSQRFQTSSKYPHTTSGFESPRATFPGLANGEDLLAFLKNADGLDLSRMRLCARSCAASQFKTRSSRVLKESPSGN</sequence>
<evidence type="ECO:0000313" key="2">
    <source>
        <dbReference type="EMBL" id="KAF7371375.1"/>
    </source>
</evidence>